<feature type="domain" description="DUF4301" evidence="1">
    <location>
        <begin position="6"/>
        <end position="457"/>
    </location>
</feature>
<dbReference type="RefSeq" id="WP_377714687.1">
    <property type="nucleotide sequence ID" value="NZ_JBHTJM010000006.1"/>
</dbReference>
<proteinExistence type="predicted"/>
<dbReference type="InterPro" id="IPR025393">
    <property type="entry name" value="DUF4301"/>
</dbReference>
<organism evidence="2 3">
    <name type="scientific">Pseudofulvibacter geojedonensis</name>
    <dbReference type="NCBI Taxonomy" id="1123758"/>
    <lineage>
        <taxon>Bacteria</taxon>
        <taxon>Pseudomonadati</taxon>
        <taxon>Bacteroidota</taxon>
        <taxon>Flavobacteriia</taxon>
        <taxon>Flavobacteriales</taxon>
        <taxon>Flavobacteriaceae</taxon>
        <taxon>Pseudofulvibacter</taxon>
    </lineage>
</organism>
<evidence type="ECO:0000313" key="2">
    <source>
        <dbReference type="EMBL" id="MFD0963708.1"/>
    </source>
</evidence>
<dbReference type="Proteomes" id="UP001596997">
    <property type="component" value="Unassembled WGS sequence"/>
</dbReference>
<evidence type="ECO:0000259" key="1">
    <source>
        <dbReference type="Pfam" id="PF14134"/>
    </source>
</evidence>
<comment type="caution">
    <text evidence="2">The sequence shown here is derived from an EMBL/GenBank/DDBJ whole genome shotgun (WGS) entry which is preliminary data.</text>
</comment>
<dbReference type="SUPFAM" id="SSF53448">
    <property type="entry name" value="Nucleotide-diphospho-sugar transferases"/>
    <property type="match status" value="1"/>
</dbReference>
<sequence>MDIEFKIKKLGKDLKKISNQIQYFKKGVEKTKLVKPALIQDGIIRIDESKSANVFNDVENKDIVAFIPASGAATRMFKELFLFLETGIANDTVADFFENINRFLFVNSIPKEKKKSERELLEFVLSSEGLNFGQLPKGLIPFHNKTAFEEQLKHTSLYVNKLHFTISENHLNNFELKLKEVNYQKEVSFSFQKPSTDTIAVDLENNPFEENGELLFRPGGHGALIENLNDIDADIVFIKNIDNVAIEKVETKNIVYKKALGGKLLELQNKVFGYLELLSNPLGPTEVNEIIDFAKQELNIVMPEQISNLNSFLIKKLNRPIRICGMVKNEGQPGGGPFWVCDKNGDVSLQIVEGAQMDKNDPEQLKIMNQATHFNPVDIVCGVKNYKGEKFNLLEFVDEEAVFITQKSRNGKLIKALERPGLWNGAMADWITVFVEVPSHTFNPVKTVNDLLKPNHQNG</sequence>
<name>A0ABW3I1M8_9FLAO</name>
<protein>
    <submittedName>
        <fullName evidence="2">DUF4301 family protein</fullName>
    </submittedName>
</protein>
<dbReference type="EMBL" id="JBHTJM010000006">
    <property type="protein sequence ID" value="MFD0963708.1"/>
    <property type="molecule type" value="Genomic_DNA"/>
</dbReference>
<gene>
    <name evidence="2" type="ORF">ACFQ1O_06800</name>
</gene>
<reference evidence="3" key="1">
    <citation type="journal article" date="2019" name="Int. J. Syst. Evol. Microbiol.">
        <title>The Global Catalogue of Microorganisms (GCM) 10K type strain sequencing project: providing services to taxonomists for standard genome sequencing and annotation.</title>
        <authorList>
            <consortium name="The Broad Institute Genomics Platform"/>
            <consortium name="The Broad Institute Genome Sequencing Center for Infectious Disease"/>
            <person name="Wu L."/>
            <person name="Ma J."/>
        </authorList>
    </citation>
    <scope>NUCLEOTIDE SEQUENCE [LARGE SCALE GENOMIC DNA]</scope>
    <source>
        <strain evidence="3">CCUG 62114</strain>
    </source>
</reference>
<accession>A0ABW3I1M8</accession>
<dbReference type="InterPro" id="IPR029044">
    <property type="entry name" value="Nucleotide-diphossugar_trans"/>
</dbReference>
<evidence type="ECO:0000313" key="3">
    <source>
        <dbReference type="Proteomes" id="UP001596997"/>
    </source>
</evidence>
<keyword evidence="3" id="KW-1185">Reference proteome</keyword>
<dbReference type="Pfam" id="PF14134">
    <property type="entry name" value="DUF4301"/>
    <property type="match status" value="1"/>
</dbReference>